<proteinExistence type="predicted"/>
<feature type="domain" description="DUF438" evidence="1">
    <location>
        <begin position="15"/>
        <end position="80"/>
    </location>
</feature>
<dbReference type="InterPro" id="IPR007380">
    <property type="entry name" value="DUF438"/>
</dbReference>
<evidence type="ECO:0000259" key="1">
    <source>
        <dbReference type="Pfam" id="PF04282"/>
    </source>
</evidence>
<dbReference type="Pfam" id="PF04282">
    <property type="entry name" value="DUF438"/>
    <property type="match status" value="1"/>
</dbReference>
<dbReference type="PANTHER" id="PTHR39966">
    <property type="entry name" value="BLL2471 PROTEIN-RELATED"/>
    <property type="match status" value="1"/>
</dbReference>
<dbReference type="GO" id="GO:0005886">
    <property type="term" value="C:plasma membrane"/>
    <property type="evidence" value="ECO:0007669"/>
    <property type="project" value="TreeGrafter"/>
</dbReference>
<dbReference type="Proteomes" id="UP000886381">
    <property type="component" value="Unassembled WGS sequence"/>
</dbReference>
<feature type="non-terminal residue" evidence="2">
    <location>
        <position position="102"/>
    </location>
</feature>
<name>A0A7V0LTC1_UNCW3</name>
<comment type="caution">
    <text evidence="2">The sequence shown here is derived from an EMBL/GenBank/DDBJ whole genome shotgun (WGS) entry which is preliminary data.</text>
</comment>
<accession>A0A7V0LTC1</accession>
<sequence>MSEFLKNSEYKKKLLKEMIKELHSGKKPEELIEKFRDVLKNVSPLEIPLVEQELVKEGMKLTEIAKLCDLHVLIFRESVKDAIKIDDLEDGHPLKNLVLENE</sequence>
<organism evidence="2">
    <name type="scientific">candidate division WOR-3 bacterium</name>
    <dbReference type="NCBI Taxonomy" id="2052148"/>
    <lineage>
        <taxon>Bacteria</taxon>
        <taxon>Bacteria division WOR-3</taxon>
    </lineage>
</organism>
<dbReference type="AlphaFoldDB" id="A0A7V0LTC1"/>
<gene>
    <name evidence="2" type="ORF">ENH14_00070</name>
</gene>
<dbReference type="PANTHER" id="PTHR39966:SF3">
    <property type="entry name" value="DUF438 DOMAIN-CONTAINING PROTEIN"/>
    <property type="match status" value="1"/>
</dbReference>
<dbReference type="EMBL" id="DRDR01000004">
    <property type="protein sequence ID" value="HDL59832.1"/>
    <property type="molecule type" value="Genomic_DNA"/>
</dbReference>
<protein>
    <submittedName>
        <fullName evidence="2">DUF438 domain-containing protein</fullName>
    </submittedName>
</protein>
<reference evidence="2" key="1">
    <citation type="journal article" date="2020" name="mSystems">
        <title>Genome- and Community-Level Interaction Insights into Carbon Utilization and Element Cycling Functions of Hydrothermarchaeota in Hydrothermal Sediment.</title>
        <authorList>
            <person name="Zhou Z."/>
            <person name="Liu Y."/>
            <person name="Xu W."/>
            <person name="Pan J."/>
            <person name="Luo Z.H."/>
            <person name="Li M."/>
        </authorList>
    </citation>
    <scope>NUCLEOTIDE SEQUENCE [LARGE SCALE GENOMIC DNA]</scope>
    <source>
        <strain evidence="2">HyVt-28</strain>
    </source>
</reference>
<evidence type="ECO:0000313" key="2">
    <source>
        <dbReference type="EMBL" id="HDL59832.1"/>
    </source>
</evidence>